<comment type="caution">
    <text evidence="3">The sequence shown here is derived from an EMBL/GenBank/DDBJ whole genome shotgun (WGS) entry which is preliminary data.</text>
</comment>
<feature type="region of interest" description="Disordered" evidence="1">
    <location>
        <begin position="315"/>
        <end position="344"/>
    </location>
</feature>
<evidence type="ECO:0000259" key="2">
    <source>
        <dbReference type="Pfam" id="PF20149"/>
    </source>
</evidence>
<reference evidence="3" key="1">
    <citation type="submission" date="2023-06" db="EMBL/GenBank/DDBJ databases">
        <authorList>
            <consortium name="Lawrence Berkeley National Laboratory"/>
            <person name="Ahrendt S."/>
            <person name="Sahu N."/>
            <person name="Indic B."/>
            <person name="Wong-Bajracharya J."/>
            <person name="Merenyi Z."/>
            <person name="Ke H.-M."/>
            <person name="Monk M."/>
            <person name="Kocsube S."/>
            <person name="Drula E."/>
            <person name="Lipzen A."/>
            <person name="Balint B."/>
            <person name="Henrissat B."/>
            <person name="Andreopoulos B."/>
            <person name="Martin F.M."/>
            <person name="Harder C.B."/>
            <person name="Rigling D."/>
            <person name="Ford K.L."/>
            <person name="Foster G.D."/>
            <person name="Pangilinan J."/>
            <person name="Papanicolaou A."/>
            <person name="Barry K."/>
            <person name="LaButti K."/>
            <person name="Viragh M."/>
            <person name="Koriabine M."/>
            <person name="Yan M."/>
            <person name="Riley R."/>
            <person name="Champramary S."/>
            <person name="Plett K.L."/>
            <person name="Tsai I.J."/>
            <person name="Slot J."/>
            <person name="Sipos G."/>
            <person name="Plett J."/>
            <person name="Nagy L.G."/>
            <person name="Grigoriev I.V."/>
        </authorList>
    </citation>
    <scope>NUCLEOTIDE SEQUENCE</scope>
    <source>
        <strain evidence="3">FPL87.14</strain>
    </source>
</reference>
<feature type="region of interest" description="Disordered" evidence="1">
    <location>
        <begin position="138"/>
        <end position="194"/>
    </location>
</feature>
<evidence type="ECO:0000313" key="3">
    <source>
        <dbReference type="EMBL" id="KAK0430020.1"/>
    </source>
</evidence>
<name>A0AA39IUC2_9AGAR</name>
<feature type="region of interest" description="Disordered" evidence="1">
    <location>
        <begin position="652"/>
        <end position="679"/>
    </location>
</feature>
<dbReference type="EMBL" id="JAUEPT010000178">
    <property type="protein sequence ID" value="KAK0430020.1"/>
    <property type="molecule type" value="Genomic_DNA"/>
</dbReference>
<dbReference type="Proteomes" id="UP001175226">
    <property type="component" value="Unassembled WGS sequence"/>
</dbReference>
<sequence length="679" mass="74658">MSSDSARITTCGKAAAVPAQWIPRTRAEISENQRKRAEEKDHQREVTIQKKQAKKEKQQQAKKKVAEQEDANALKDKKIQSLRPDLDMIKKGLPPSLQAPKAKPSRKCTQPVDVLPRAVTPVILSPAGGFAEIPASEVGLDSSDELPPISSVATSESEGISDERMDLDFTSGNESPPMGTEMVIDDSGSDGEYVEPSTVIVSDTGSDDEQDEAVLYQEFLAARRHRAKASALKPKQALSKPDRSLTVAPKAKGQPKIKTVNSKLEVRQAITSLHTVAPMSTTPGPASTKKRPTKRSKSDSIGGLIANWEKMYQQSAPMTSTTSLASSAQGGETEADPPGEFDHDEDVDAIKEARKAKDQIKTQNDRNHVVATGKGPKVDKKLVTVKLELANAAWKFEDLPLPSTADIKLFKTNVIVPILNWAATLENQFSTNSHSELKPTVVLLWMNTFGHLPRHLDELKKELRVDHPAIMGVVHVFLSYVLMSNCLQVQIQIRTHRSELRKAAMAAISRNWKHLELKGCKTAEQRAEWVWNASTNKWFVYDKPENTAAEGRGAYLGGLLVQTMAYHIQRTISMPTTFGPPAGALALAAAAIKRALQVWKKGINSLAGKQSKNTPDSFGEDPWATVVKQHYKNTSILSKDKWNEIYLHCREFSAGGKGDDGEDTDNEEDDESEDVDLSE</sequence>
<feature type="compositionally biased region" description="Acidic residues" evidence="1">
    <location>
        <begin position="660"/>
        <end position="679"/>
    </location>
</feature>
<accession>A0AA39IUC2</accession>
<dbReference type="InterPro" id="IPR045341">
    <property type="entry name" value="DUF6532"/>
</dbReference>
<feature type="region of interest" description="Disordered" evidence="1">
    <location>
        <begin position="25"/>
        <end position="112"/>
    </location>
</feature>
<feature type="compositionally biased region" description="Polar residues" evidence="1">
    <location>
        <begin position="315"/>
        <end position="330"/>
    </location>
</feature>
<feature type="region of interest" description="Disordered" evidence="1">
    <location>
        <begin position="227"/>
        <end position="300"/>
    </location>
</feature>
<feature type="domain" description="DUF6532" evidence="2">
    <location>
        <begin position="492"/>
        <end position="633"/>
    </location>
</feature>
<evidence type="ECO:0000256" key="1">
    <source>
        <dbReference type="SAM" id="MobiDB-lite"/>
    </source>
</evidence>
<proteinExistence type="predicted"/>
<organism evidence="3 4">
    <name type="scientific">Armillaria borealis</name>
    <dbReference type="NCBI Taxonomy" id="47425"/>
    <lineage>
        <taxon>Eukaryota</taxon>
        <taxon>Fungi</taxon>
        <taxon>Dikarya</taxon>
        <taxon>Basidiomycota</taxon>
        <taxon>Agaricomycotina</taxon>
        <taxon>Agaricomycetes</taxon>
        <taxon>Agaricomycetidae</taxon>
        <taxon>Agaricales</taxon>
        <taxon>Marasmiineae</taxon>
        <taxon>Physalacriaceae</taxon>
        <taxon>Armillaria</taxon>
    </lineage>
</organism>
<feature type="compositionally biased region" description="Basic and acidic residues" evidence="1">
    <location>
        <begin position="55"/>
        <end position="90"/>
    </location>
</feature>
<dbReference type="Pfam" id="PF20149">
    <property type="entry name" value="DUF6532"/>
    <property type="match status" value="1"/>
</dbReference>
<gene>
    <name evidence="3" type="ORF">EV421DRAFT_1913530</name>
</gene>
<evidence type="ECO:0000313" key="4">
    <source>
        <dbReference type="Proteomes" id="UP001175226"/>
    </source>
</evidence>
<feature type="compositionally biased region" description="Acidic residues" evidence="1">
    <location>
        <begin position="183"/>
        <end position="193"/>
    </location>
</feature>
<dbReference type="AlphaFoldDB" id="A0AA39IUC2"/>
<feature type="compositionally biased region" description="Polar residues" evidence="1">
    <location>
        <begin position="269"/>
        <end position="285"/>
    </location>
</feature>
<keyword evidence="4" id="KW-1185">Reference proteome</keyword>
<feature type="compositionally biased region" description="Acidic residues" evidence="1">
    <location>
        <begin position="333"/>
        <end position="344"/>
    </location>
</feature>
<feature type="compositionally biased region" description="Basic and acidic residues" evidence="1">
    <location>
        <begin position="25"/>
        <end position="48"/>
    </location>
</feature>
<protein>
    <recommendedName>
        <fullName evidence="2">DUF6532 domain-containing protein</fullName>
    </recommendedName>
</protein>